<dbReference type="Proteomes" id="UP000289996">
    <property type="component" value="Unassembled WGS sequence"/>
</dbReference>
<dbReference type="InterPro" id="IPR002347">
    <property type="entry name" value="SDR_fam"/>
</dbReference>
<dbReference type="InterPro" id="IPR036291">
    <property type="entry name" value="NAD(P)-bd_dom_sf"/>
</dbReference>
<dbReference type="GO" id="GO:0016491">
    <property type="term" value="F:oxidoreductase activity"/>
    <property type="evidence" value="ECO:0007669"/>
    <property type="project" value="UniProtKB-KW"/>
</dbReference>
<dbReference type="Pfam" id="PF00106">
    <property type="entry name" value="adh_short"/>
    <property type="match status" value="1"/>
</dbReference>
<dbReference type="EMBL" id="UYIG01000001">
    <property type="protein sequence ID" value="VDG26626.1"/>
    <property type="molecule type" value="Genomic_DNA"/>
</dbReference>
<reference evidence="3 4" key="1">
    <citation type="submission" date="2018-11" db="EMBL/GenBank/DDBJ databases">
        <authorList>
            <person name="Wuyts S."/>
        </authorList>
    </citation>
    <scope>NUCLEOTIDE SEQUENCE [LARGE SCALE GENOMIC DNA]</scope>
    <source>
        <strain evidence="3">Lactobacillus mudanjiangensis AMBF249</strain>
    </source>
</reference>
<proteinExistence type="inferred from homology"/>
<gene>
    <name evidence="3" type="ORF">MUDAN_MDHGFNIF_00063</name>
</gene>
<accession>A0A660E3T8</accession>
<evidence type="ECO:0000256" key="2">
    <source>
        <dbReference type="RuleBase" id="RU000363"/>
    </source>
</evidence>
<name>A0A660E3T8_9LACO</name>
<keyword evidence="4" id="KW-1185">Reference proteome</keyword>
<dbReference type="PANTHER" id="PTHR43157:SF31">
    <property type="entry name" value="PHOSPHATIDYLINOSITOL-GLYCAN BIOSYNTHESIS CLASS F PROTEIN"/>
    <property type="match status" value="1"/>
</dbReference>
<evidence type="ECO:0000313" key="4">
    <source>
        <dbReference type="Proteomes" id="UP000289996"/>
    </source>
</evidence>
<dbReference type="AlphaFoldDB" id="A0A660E3T8"/>
<organism evidence="3 4">
    <name type="scientific">Lactiplantibacillus mudanjiangensis</name>
    <dbReference type="NCBI Taxonomy" id="1296538"/>
    <lineage>
        <taxon>Bacteria</taxon>
        <taxon>Bacillati</taxon>
        <taxon>Bacillota</taxon>
        <taxon>Bacilli</taxon>
        <taxon>Lactobacillales</taxon>
        <taxon>Lactobacillaceae</taxon>
        <taxon>Lactiplantibacillus</taxon>
    </lineage>
</organism>
<dbReference type="PRINTS" id="PR00081">
    <property type="entry name" value="GDHRDH"/>
</dbReference>
<sequence length="291" mass="32455">MQKTVLITGATDGIGKVTALALAKKQYHVIIHGRKADKAAMVQAEIIKLSGNPNIEIEIADLFDLNAVRNMANRLLTRLDHLDVLINNAGGYLGKERRINTEGLEHTLTLNVLAPFLLTQLLLPLIAKSLAGRIVNTSSGMHRRAPEPNFDDFQFKKHFEASSAYASTKLYVIWLTRHWVKELQSRGIKNVTVNASHPGAVATNFGKDDDKGFLPNLIFRIAPIFESTPEKGAQTTIFLADSASVTTTTGQFFNNKKKLEKPEDKYYTIAREQELWDRCLTLVKPYMNAHG</sequence>
<evidence type="ECO:0000256" key="1">
    <source>
        <dbReference type="ARBA" id="ARBA00023002"/>
    </source>
</evidence>
<dbReference type="Gene3D" id="3.40.50.720">
    <property type="entry name" value="NAD(P)-binding Rossmann-like Domain"/>
    <property type="match status" value="1"/>
</dbReference>
<protein>
    <submittedName>
        <fullName evidence="3">Short-chain dehydrogenase/oxidoreductase [Lactobacillus plantarum subsp. plantarum ST-III]</fullName>
    </submittedName>
</protein>
<dbReference type="RefSeq" id="WP_130844406.1">
    <property type="nucleotide sequence ID" value="NZ_BJDY01000003.1"/>
</dbReference>
<keyword evidence="1" id="KW-0560">Oxidoreductase</keyword>
<evidence type="ECO:0000313" key="3">
    <source>
        <dbReference type="EMBL" id="VDG26626.1"/>
    </source>
</evidence>
<dbReference type="OrthoDB" id="5786478at2"/>
<comment type="similarity">
    <text evidence="2">Belongs to the short-chain dehydrogenases/reductases (SDR) family.</text>
</comment>
<dbReference type="SUPFAM" id="SSF51735">
    <property type="entry name" value="NAD(P)-binding Rossmann-fold domains"/>
    <property type="match status" value="1"/>
</dbReference>
<dbReference type="PANTHER" id="PTHR43157">
    <property type="entry name" value="PHOSPHATIDYLINOSITOL-GLYCAN BIOSYNTHESIS CLASS F PROTEIN-RELATED"/>
    <property type="match status" value="1"/>
</dbReference>
<dbReference type="PRINTS" id="PR00080">
    <property type="entry name" value="SDRFAMILY"/>
</dbReference>